<evidence type="ECO:0000313" key="3">
    <source>
        <dbReference type="Proteomes" id="UP000218231"/>
    </source>
</evidence>
<dbReference type="Proteomes" id="UP000218231">
    <property type="component" value="Unassembled WGS sequence"/>
</dbReference>
<proteinExistence type="predicted"/>
<keyword evidence="1" id="KW-0732">Signal</keyword>
<keyword evidence="3" id="KW-1185">Reference proteome</keyword>
<organism evidence="2 3">
    <name type="scientific">Diploscapter pachys</name>
    <dbReference type="NCBI Taxonomy" id="2018661"/>
    <lineage>
        <taxon>Eukaryota</taxon>
        <taxon>Metazoa</taxon>
        <taxon>Ecdysozoa</taxon>
        <taxon>Nematoda</taxon>
        <taxon>Chromadorea</taxon>
        <taxon>Rhabditida</taxon>
        <taxon>Rhabditina</taxon>
        <taxon>Rhabditomorpha</taxon>
        <taxon>Rhabditoidea</taxon>
        <taxon>Rhabditidae</taxon>
        <taxon>Diploscapter</taxon>
    </lineage>
</organism>
<accession>A0A2A2LMA0</accession>
<gene>
    <name evidence="2" type="ORF">WR25_07072</name>
</gene>
<comment type="caution">
    <text evidence="2">The sequence shown here is derived from an EMBL/GenBank/DDBJ whole genome shotgun (WGS) entry which is preliminary data.</text>
</comment>
<name>A0A2A2LMA0_9BILA</name>
<sequence length="172" mass="19374">MRRMSPWLLIGWLNVKMPLLTGTAFSPPSVDLTLTVIDSSPPAIRPDSAASTPTITTGRVFAGPMSWKRKWSVPFTFWTTRSFNSRITVICKDISLGIFFRLYFYLRTGPNADSADFCVRLEVGESEVEQGRVAHIQGQPTGHQRGIIGLEYHVVSKFKDNSEKNIVEHKIF</sequence>
<reference evidence="2 3" key="1">
    <citation type="journal article" date="2017" name="Curr. Biol.">
        <title>Genome architecture and evolution of a unichromosomal asexual nematode.</title>
        <authorList>
            <person name="Fradin H."/>
            <person name="Zegar C."/>
            <person name="Gutwein M."/>
            <person name="Lucas J."/>
            <person name="Kovtun M."/>
            <person name="Corcoran D."/>
            <person name="Baugh L.R."/>
            <person name="Kiontke K."/>
            <person name="Gunsalus K."/>
            <person name="Fitch D.H."/>
            <person name="Piano F."/>
        </authorList>
    </citation>
    <scope>NUCLEOTIDE SEQUENCE [LARGE SCALE GENOMIC DNA]</scope>
    <source>
        <strain evidence="2">PF1309</strain>
    </source>
</reference>
<dbReference type="AlphaFoldDB" id="A0A2A2LMA0"/>
<feature type="signal peptide" evidence="1">
    <location>
        <begin position="1"/>
        <end position="22"/>
    </location>
</feature>
<evidence type="ECO:0000256" key="1">
    <source>
        <dbReference type="SAM" id="SignalP"/>
    </source>
</evidence>
<dbReference type="EMBL" id="LIAE01006572">
    <property type="protein sequence ID" value="PAV87371.1"/>
    <property type="molecule type" value="Genomic_DNA"/>
</dbReference>
<feature type="chain" id="PRO_5013104516" description="Secreted protein" evidence="1">
    <location>
        <begin position="23"/>
        <end position="172"/>
    </location>
</feature>
<evidence type="ECO:0008006" key="4">
    <source>
        <dbReference type="Google" id="ProtNLM"/>
    </source>
</evidence>
<protein>
    <recommendedName>
        <fullName evidence="4">Secreted protein</fullName>
    </recommendedName>
</protein>
<evidence type="ECO:0000313" key="2">
    <source>
        <dbReference type="EMBL" id="PAV87371.1"/>
    </source>
</evidence>